<evidence type="ECO:0000256" key="2">
    <source>
        <dbReference type="SAM" id="MobiDB-lite"/>
    </source>
</evidence>
<reference evidence="5" key="1">
    <citation type="journal article" date="2021" name="Genome Biol. Evol.">
        <title>The assembled and annotated genome of the fairy-ring fungus Marasmius oreades.</title>
        <authorList>
            <person name="Hiltunen M."/>
            <person name="Ament-Velasquez S.L."/>
            <person name="Johannesson H."/>
        </authorList>
    </citation>
    <scope>NUCLEOTIDE SEQUENCE</scope>
    <source>
        <strain evidence="5">03SP1</strain>
    </source>
</reference>
<dbReference type="EMBL" id="CM032183">
    <property type="protein sequence ID" value="KAG7095508.1"/>
    <property type="molecule type" value="Genomic_DNA"/>
</dbReference>
<dbReference type="Pfam" id="PF08729">
    <property type="entry name" value="HUN"/>
    <property type="match status" value="1"/>
</dbReference>
<sequence length="637" mass="69526">MEAIVLPKLPPLGDPELSPHSQSPSPSIHHPTPNVDDDPHKPPSPAPSNQPSTSSKPHSTVKPKSKANVAPPRSPSPPPPPPPALNTVRLQIKLHGPDNYQVDIAALARETGQRSPTPAQKRADTSESEEEPGPQQEELKKKKKKKNAASEYYDVSDPFIDDSELAFDERTHFAQTKQQGFYVSSGEVALMKDHTKSPAKKPRSRKPPLSVQSANVDPPSVSANGPITGHDGTKDSPIPLMSDSEMEPNHLQTQTKAKVGTPLHPPPHPGPSLGQALAGGVMGPSAGVLRRLSLHEPPIPYPNQPTSSSVGTYYDSDGGSTHDHGALVNGDGDHVRTGEKRKRYTTVVEGGKKRKVVDVASFHPELQKSLEVLKGAIAAENWEQKGKFPPNIKPLLAQIAIQAIKMDEYDEHFFNLMPVLFPYNKFTMSKLIKRTVFAEHTQLLVQRQEVLLKELKRHADEGFAKAEEEWEKSCAAWDKRQKKAKAEARALVAHNVGDDSASNAPTRHPSAEDMDIDMEGGAGGNDANGDGGGKDGGKEGGKDSQPPGKKFRLTETMKAIVWELVLLSNECCRLENEKNTLEGSVMQVSEQGLRKVLYQKMLACFPPGWMSTGQISRDVSAMKKRLEKEQAEQVEEM</sequence>
<feature type="compositionally biased region" description="Gly residues" evidence="2">
    <location>
        <begin position="520"/>
        <end position="531"/>
    </location>
</feature>
<feature type="region of interest" description="Disordered" evidence="2">
    <location>
        <begin position="493"/>
        <end position="552"/>
    </location>
</feature>
<accession>A0A9P7UVE4</accession>
<dbReference type="OrthoDB" id="5576775at2759"/>
<feature type="compositionally biased region" description="Low complexity" evidence="2">
    <location>
        <begin position="18"/>
        <end position="33"/>
    </location>
</feature>
<dbReference type="Proteomes" id="UP001049176">
    <property type="component" value="Chromosome 3"/>
</dbReference>
<feature type="compositionally biased region" description="Polar residues" evidence="2">
    <location>
        <begin position="49"/>
        <end position="58"/>
    </location>
</feature>
<feature type="region of interest" description="Disordered" evidence="2">
    <location>
        <begin position="174"/>
        <end position="265"/>
    </location>
</feature>
<dbReference type="GeneID" id="66075323"/>
<dbReference type="KEGG" id="more:E1B28_006247"/>
<feature type="compositionally biased region" description="Basic and acidic residues" evidence="2">
    <location>
        <begin position="320"/>
        <end position="338"/>
    </location>
</feature>
<proteinExistence type="predicted"/>
<feature type="region of interest" description="Disordered" evidence="2">
    <location>
        <begin position="1"/>
        <end position="160"/>
    </location>
</feature>
<organism evidence="5 6">
    <name type="scientific">Marasmius oreades</name>
    <name type="common">fairy-ring Marasmius</name>
    <dbReference type="NCBI Taxonomy" id="181124"/>
    <lineage>
        <taxon>Eukaryota</taxon>
        <taxon>Fungi</taxon>
        <taxon>Dikarya</taxon>
        <taxon>Basidiomycota</taxon>
        <taxon>Agaricomycotina</taxon>
        <taxon>Agaricomycetes</taxon>
        <taxon>Agaricomycetidae</taxon>
        <taxon>Agaricales</taxon>
        <taxon>Marasmiineae</taxon>
        <taxon>Marasmiaceae</taxon>
        <taxon>Marasmius</taxon>
    </lineage>
</organism>
<feature type="compositionally biased region" description="Pro residues" evidence="2">
    <location>
        <begin position="72"/>
        <end position="84"/>
    </location>
</feature>
<dbReference type="Pfam" id="PF14075">
    <property type="entry name" value="UBN_AB"/>
    <property type="match status" value="1"/>
</dbReference>
<evidence type="ECO:0000256" key="1">
    <source>
        <dbReference type="ARBA" id="ARBA00022553"/>
    </source>
</evidence>
<keyword evidence="6" id="KW-1185">Reference proteome</keyword>
<name>A0A9P7UVE4_9AGAR</name>
<dbReference type="RefSeq" id="XP_043011978.1">
    <property type="nucleotide sequence ID" value="XM_043150888.1"/>
</dbReference>
<feature type="region of interest" description="Disordered" evidence="2">
    <location>
        <begin position="319"/>
        <end position="343"/>
    </location>
</feature>
<dbReference type="AlphaFoldDB" id="A0A9P7UVE4"/>
<evidence type="ECO:0008006" key="7">
    <source>
        <dbReference type="Google" id="ProtNLM"/>
    </source>
</evidence>
<evidence type="ECO:0000259" key="4">
    <source>
        <dbReference type="Pfam" id="PF14075"/>
    </source>
</evidence>
<comment type="caution">
    <text evidence="5">The sequence shown here is derived from an EMBL/GenBank/DDBJ whole genome shotgun (WGS) entry which is preliminary data.</text>
</comment>
<feature type="domain" description="Hpc2-related" evidence="3">
    <location>
        <begin position="140"/>
        <end position="188"/>
    </location>
</feature>
<evidence type="ECO:0000313" key="6">
    <source>
        <dbReference type="Proteomes" id="UP001049176"/>
    </source>
</evidence>
<feature type="domain" description="Ubinuclein middle" evidence="4">
    <location>
        <begin position="361"/>
        <end position="617"/>
    </location>
</feature>
<dbReference type="InterPro" id="IPR014840">
    <property type="entry name" value="HRD"/>
</dbReference>
<dbReference type="InterPro" id="IPR026947">
    <property type="entry name" value="UBN_middle_dom"/>
</dbReference>
<feature type="compositionally biased region" description="Basic and acidic residues" evidence="2">
    <location>
        <begin position="532"/>
        <end position="542"/>
    </location>
</feature>
<gene>
    <name evidence="5" type="ORF">E1B28_006247</name>
</gene>
<feature type="compositionally biased region" description="Polar residues" evidence="2">
    <location>
        <begin position="210"/>
        <end position="225"/>
    </location>
</feature>
<protein>
    <recommendedName>
        <fullName evidence="7">Ubinuclein middle domain-containing protein</fullName>
    </recommendedName>
</protein>
<evidence type="ECO:0000259" key="3">
    <source>
        <dbReference type="Pfam" id="PF08729"/>
    </source>
</evidence>
<keyword evidence="1" id="KW-0597">Phosphoprotein</keyword>
<feature type="compositionally biased region" description="Basic residues" evidence="2">
    <location>
        <begin position="197"/>
        <end position="206"/>
    </location>
</feature>
<evidence type="ECO:0000313" key="5">
    <source>
        <dbReference type="EMBL" id="KAG7095508.1"/>
    </source>
</evidence>